<keyword evidence="4" id="KW-0732">Signal</keyword>
<dbReference type="GO" id="GO:0016323">
    <property type="term" value="C:basolateral plasma membrane"/>
    <property type="evidence" value="ECO:0007669"/>
    <property type="project" value="UniProtKB-SubCell"/>
</dbReference>
<evidence type="ECO:0000313" key="18">
    <source>
        <dbReference type="Proteomes" id="UP000007303"/>
    </source>
</evidence>
<evidence type="ECO:0000256" key="6">
    <source>
        <dbReference type="ARBA" id="ARBA00022989"/>
    </source>
</evidence>
<protein>
    <recommendedName>
        <fullName evidence="13">Basigin</fullName>
    </recommendedName>
</protein>
<evidence type="ECO:0000256" key="14">
    <source>
        <dbReference type="SAM" id="MobiDB-lite"/>
    </source>
</evidence>
<dbReference type="PRINTS" id="PR01856">
    <property type="entry name" value="BASIGIN"/>
</dbReference>
<feature type="region of interest" description="Disordered" evidence="14">
    <location>
        <begin position="360"/>
        <end position="391"/>
    </location>
</feature>
<keyword evidence="18" id="KW-1185">Reference proteome</keyword>
<comment type="subcellular location">
    <subcellularLocation>
        <location evidence="12">Basolateral cell membrane</location>
        <topology evidence="12">Single-pass type I membrane protein</topology>
    </subcellularLocation>
    <subcellularLocation>
        <location evidence="1">Endoplasmic reticulum membrane</location>
        <topology evidence="1">Single-pass type I membrane protein</topology>
    </subcellularLocation>
</comment>
<name>H3CZ74_TETNG</name>
<dbReference type="OMA" id="TITGHKW"/>
<dbReference type="FunFam" id="2.60.40.10:FF:000387">
    <property type="entry name" value="Neuroplastin b"/>
    <property type="match status" value="1"/>
</dbReference>
<keyword evidence="3 15" id="KW-0812">Transmembrane</keyword>
<evidence type="ECO:0000256" key="2">
    <source>
        <dbReference type="ARBA" id="ARBA00022475"/>
    </source>
</evidence>
<dbReference type="InterPro" id="IPR013783">
    <property type="entry name" value="Ig-like_fold"/>
</dbReference>
<evidence type="ECO:0000256" key="15">
    <source>
        <dbReference type="SAM" id="Phobius"/>
    </source>
</evidence>
<dbReference type="FunFam" id="2.60.40.10:FF:000291">
    <property type="entry name" value="Neuroplastin b"/>
    <property type="match status" value="1"/>
</dbReference>
<dbReference type="GO" id="GO:0005789">
    <property type="term" value="C:endoplasmic reticulum membrane"/>
    <property type="evidence" value="ECO:0007669"/>
    <property type="project" value="UniProtKB-SubCell"/>
</dbReference>
<dbReference type="Pfam" id="PF13927">
    <property type="entry name" value="Ig_3"/>
    <property type="match status" value="3"/>
</dbReference>
<reference evidence="18" key="1">
    <citation type="journal article" date="2004" name="Nature">
        <title>Genome duplication in the teleost fish Tetraodon nigroviridis reveals the early vertebrate proto-karyotype.</title>
        <authorList>
            <person name="Jaillon O."/>
            <person name="Aury J.-M."/>
            <person name="Brunet F."/>
            <person name="Petit J.-L."/>
            <person name="Stange-Thomann N."/>
            <person name="Mauceli E."/>
            <person name="Bouneau L."/>
            <person name="Fischer C."/>
            <person name="Ozouf-Costaz C."/>
            <person name="Bernot A."/>
            <person name="Nicaud S."/>
            <person name="Jaffe D."/>
            <person name="Fisher S."/>
            <person name="Lutfalla G."/>
            <person name="Dossat C."/>
            <person name="Segurens B."/>
            <person name="Dasilva C."/>
            <person name="Salanoubat M."/>
            <person name="Levy M."/>
            <person name="Boudet N."/>
            <person name="Castellano S."/>
            <person name="Anthouard V."/>
            <person name="Jubin C."/>
            <person name="Castelli V."/>
            <person name="Katinka M."/>
            <person name="Vacherie B."/>
            <person name="Biemont C."/>
            <person name="Skalli Z."/>
            <person name="Cattolico L."/>
            <person name="Poulain J."/>
            <person name="De Berardinis V."/>
            <person name="Cruaud C."/>
            <person name="Duprat S."/>
            <person name="Brottier P."/>
            <person name="Coutanceau J.-P."/>
            <person name="Gouzy J."/>
            <person name="Parra G."/>
            <person name="Lardier G."/>
            <person name="Chapple C."/>
            <person name="McKernan K.J."/>
            <person name="McEwan P."/>
            <person name="Bosak S."/>
            <person name="Kellis M."/>
            <person name="Volff J.-N."/>
            <person name="Guigo R."/>
            <person name="Zody M.C."/>
            <person name="Mesirov J."/>
            <person name="Lindblad-Toh K."/>
            <person name="Birren B."/>
            <person name="Nusbaum C."/>
            <person name="Kahn D."/>
            <person name="Robinson-Rechavi M."/>
            <person name="Laudet V."/>
            <person name="Schachter V."/>
            <person name="Quetier F."/>
            <person name="Saurin W."/>
            <person name="Scarpelli C."/>
            <person name="Wincker P."/>
            <person name="Lander E.S."/>
            <person name="Weissenbach J."/>
            <person name="Roest Crollius H."/>
        </authorList>
    </citation>
    <scope>NUCLEOTIDE SEQUENCE [LARGE SCALE GENOMIC DNA]</scope>
</reference>
<dbReference type="SMART" id="SM00409">
    <property type="entry name" value="IG"/>
    <property type="match status" value="3"/>
</dbReference>
<dbReference type="Ensembl" id="ENSTNIT00000013753.1">
    <property type="protein sequence ID" value="ENSTNIP00000013559.1"/>
    <property type="gene ID" value="ENSTNIG00000010644.1"/>
</dbReference>
<keyword evidence="9" id="KW-0675">Receptor</keyword>
<evidence type="ECO:0000256" key="1">
    <source>
        <dbReference type="ARBA" id="ARBA00004115"/>
    </source>
</evidence>
<dbReference type="GO" id="GO:0098632">
    <property type="term" value="F:cell-cell adhesion mediator activity"/>
    <property type="evidence" value="ECO:0007669"/>
    <property type="project" value="TreeGrafter"/>
</dbReference>
<evidence type="ECO:0000256" key="4">
    <source>
        <dbReference type="ARBA" id="ARBA00022729"/>
    </source>
</evidence>
<feature type="transmembrane region" description="Helical" evidence="15">
    <location>
        <begin position="331"/>
        <end position="352"/>
    </location>
</feature>
<dbReference type="GO" id="GO:0030424">
    <property type="term" value="C:axon"/>
    <property type="evidence" value="ECO:0007669"/>
    <property type="project" value="TreeGrafter"/>
</dbReference>
<keyword evidence="7 15" id="KW-0472">Membrane</keyword>
<evidence type="ECO:0000256" key="13">
    <source>
        <dbReference type="ARBA" id="ARBA00023876"/>
    </source>
</evidence>
<keyword evidence="8" id="KW-1015">Disulfide bond</keyword>
<reference evidence="17" key="2">
    <citation type="submission" date="2025-08" db="UniProtKB">
        <authorList>
            <consortium name="Ensembl"/>
        </authorList>
    </citation>
    <scope>IDENTIFICATION</scope>
</reference>
<dbReference type="Gene3D" id="2.60.40.10">
    <property type="entry name" value="Immunoglobulins"/>
    <property type="match status" value="3"/>
</dbReference>
<dbReference type="SUPFAM" id="SSF48726">
    <property type="entry name" value="Immunoglobulin"/>
    <property type="match status" value="3"/>
</dbReference>
<dbReference type="PANTHER" id="PTHR10075">
    <property type="entry name" value="BASIGIN RELATED"/>
    <property type="match status" value="1"/>
</dbReference>
<reference evidence="17" key="3">
    <citation type="submission" date="2025-09" db="UniProtKB">
        <authorList>
            <consortium name="Ensembl"/>
        </authorList>
    </citation>
    <scope>IDENTIFICATION</scope>
</reference>
<feature type="domain" description="Ig-like" evidence="16">
    <location>
        <begin position="228"/>
        <end position="308"/>
    </location>
</feature>
<dbReference type="GeneTree" id="ENSGT00940000159142"/>
<keyword evidence="11" id="KW-0393">Immunoglobulin domain</keyword>
<dbReference type="InterPro" id="IPR003599">
    <property type="entry name" value="Ig_sub"/>
</dbReference>
<dbReference type="InterPro" id="IPR007110">
    <property type="entry name" value="Ig-like_dom"/>
</dbReference>
<dbReference type="AlphaFoldDB" id="H3CZ74"/>
<dbReference type="InParanoid" id="H3CZ74"/>
<dbReference type="InterPro" id="IPR003598">
    <property type="entry name" value="Ig_sub2"/>
</dbReference>
<evidence type="ECO:0000256" key="9">
    <source>
        <dbReference type="ARBA" id="ARBA00023170"/>
    </source>
</evidence>
<dbReference type="InterPro" id="IPR036179">
    <property type="entry name" value="Ig-like_dom_sf"/>
</dbReference>
<evidence type="ECO:0000256" key="10">
    <source>
        <dbReference type="ARBA" id="ARBA00023180"/>
    </source>
</evidence>
<dbReference type="GO" id="GO:0007411">
    <property type="term" value="P:axon guidance"/>
    <property type="evidence" value="ECO:0007669"/>
    <property type="project" value="TreeGrafter"/>
</dbReference>
<feature type="domain" description="Ig-like" evidence="16">
    <location>
        <begin position="141"/>
        <end position="210"/>
    </location>
</feature>
<evidence type="ECO:0000259" key="16">
    <source>
        <dbReference type="PROSITE" id="PS50835"/>
    </source>
</evidence>
<organism evidence="17 18">
    <name type="scientific">Tetraodon nigroviridis</name>
    <name type="common">Spotted green pufferfish</name>
    <name type="synonym">Chelonodon nigroviridis</name>
    <dbReference type="NCBI Taxonomy" id="99883"/>
    <lineage>
        <taxon>Eukaryota</taxon>
        <taxon>Metazoa</taxon>
        <taxon>Chordata</taxon>
        <taxon>Craniata</taxon>
        <taxon>Vertebrata</taxon>
        <taxon>Euteleostomi</taxon>
        <taxon>Actinopterygii</taxon>
        <taxon>Neopterygii</taxon>
        <taxon>Teleostei</taxon>
        <taxon>Neoteleostei</taxon>
        <taxon>Acanthomorphata</taxon>
        <taxon>Eupercaria</taxon>
        <taxon>Tetraodontiformes</taxon>
        <taxon>Tetradontoidea</taxon>
        <taxon>Tetraodontidae</taxon>
        <taxon>Tetraodon</taxon>
    </lineage>
</organism>
<evidence type="ECO:0000256" key="3">
    <source>
        <dbReference type="ARBA" id="ARBA00022692"/>
    </source>
</evidence>
<keyword evidence="6 15" id="KW-1133">Transmembrane helix</keyword>
<evidence type="ECO:0000256" key="8">
    <source>
        <dbReference type="ARBA" id="ARBA00023157"/>
    </source>
</evidence>
<keyword evidence="5" id="KW-0256">Endoplasmic reticulum</keyword>
<feature type="domain" description="Ig-like" evidence="16">
    <location>
        <begin position="22"/>
        <end position="127"/>
    </location>
</feature>
<dbReference type="GO" id="GO:0007156">
    <property type="term" value="P:homophilic cell adhesion via plasma membrane adhesion molecules"/>
    <property type="evidence" value="ECO:0007669"/>
    <property type="project" value="TreeGrafter"/>
</dbReference>
<keyword evidence="2" id="KW-1003">Cell membrane</keyword>
<evidence type="ECO:0000256" key="5">
    <source>
        <dbReference type="ARBA" id="ARBA00022824"/>
    </source>
</evidence>
<accession>H3CZ74</accession>
<keyword evidence="10" id="KW-0325">Glycoprotein</keyword>
<dbReference type="GO" id="GO:0070593">
    <property type="term" value="P:dendrite self-avoidance"/>
    <property type="evidence" value="ECO:0007669"/>
    <property type="project" value="TreeGrafter"/>
</dbReference>
<dbReference type="PROSITE" id="PS50835">
    <property type="entry name" value="IG_LIKE"/>
    <property type="match status" value="3"/>
</dbReference>
<evidence type="ECO:0000313" key="17">
    <source>
        <dbReference type="Ensembl" id="ENSTNIP00000013559.1"/>
    </source>
</evidence>
<dbReference type="PANTHER" id="PTHR10075:SF107">
    <property type="entry name" value="BASIGIN"/>
    <property type="match status" value="1"/>
</dbReference>
<dbReference type="HOGENOM" id="CLU_058449_0_0_1"/>
<evidence type="ECO:0000256" key="7">
    <source>
        <dbReference type="ARBA" id="ARBA00023136"/>
    </source>
</evidence>
<sequence>SALLPLTSPPLSVCGANGDLSPAGFIKCPLSQMKLTDDSAELHCEVIGNPIPEVQWWFVEGEEPNETFTQLFDGARDERVQINATYIAHAASTIHITSLTLNDSGMYECRASNDPDRNELKKTPKIKWIRSQANIVVMETPNINPDPPVVTNQTSATLTCNLTDSSLPIKGSLWLFNGKPVDNSETDSSDSFTSLRVEKITYSTSGKYECVFKTEPEVKHVIEVKSPPHVAAYKHSEHGNEKDKAVLVCVSHGYPLPTDWTWYKEEDGVRNSITNGTSNKYEIKSTPNKTSLTINDLNIESDVGNYVCSGMSEISTAEDKIYLRVRSRWAALWPFLGIVAEVIILVTIIFIYEKRRKPDEINDDDDSGAAPLKSNSNANHKDKNVRHRNSN</sequence>
<evidence type="ECO:0000256" key="12">
    <source>
        <dbReference type="ARBA" id="ARBA00023768"/>
    </source>
</evidence>
<proteinExistence type="predicted"/>
<dbReference type="SMART" id="SM00408">
    <property type="entry name" value="IGc2"/>
    <property type="match status" value="3"/>
</dbReference>
<evidence type="ECO:0000256" key="11">
    <source>
        <dbReference type="ARBA" id="ARBA00023319"/>
    </source>
</evidence>
<dbReference type="Proteomes" id="UP000007303">
    <property type="component" value="Unassembled WGS sequence"/>
</dbReference>